<evidence type="ECO:0000313" key="11">
    <source>
        <dbReference type="Proteomes" id="UP000269352"/>
    </source>
</evidence>
<dbReference type="SUPFAM" id="SSF55781">
    <property type="entry name" value="GAF domain-like"/>
    <property type="match status" value="1"/>
</dbReference>
<proteinExistence type="predicted"/>
<dbReference type="EMBL" id="BGZN01000013">
    <property type="protein sequence ID" value="GBR73551.1"/>
    <property type="molecule type" value="Genomic_DNA"/>
</dbReference>
<comment type="catalytic activity">
    <reaction evidence="1">
        <text>ATP + protein L-histidine = ADP + protein N-phospho-L-histidine.</text>
        <dbReference type="EC" id="2.7.13.3"/>
    </reaction>
</comment>
<dbReference type="SMART" id="SM00387">
    <property type="entry name" value="HATPase_c"/>
    <property type="match status" value="1"/>
</dbReference>
<dbReference type="InterPro" id="IPR003661">
    <property type="entry name" value="HisK_dim/P_dom"/>
</dbReference>
<dbReference type="Proteomes" id="UP000269352">
    <property type="component" value="Unassembled WGS sequence"/>
</dbReference>
<keyword evidence="7" id="KW-0067">ATP-binding</keyword>
<dbReference type="InterPro" id="IPR004358">
    <property type="entry name" value="Sig_transdc_His_kin-like_C"/>
</dbReference>
<evidence type="ECO:0000256" key="7">
    <source>
        <dbReference type="ARBA" id="ARBA00022840"/>
    </source>
</evidence>
<keyword evidence="4" id="KW-0808">Transferase</keyword>
<evidence type="ECO:0000256" key="8">
    <source>
        <dbReference type="ARBA" id="ARBA00023012"/>
    </source>
</evidence>
<dbReference type="GO" id="GO:0007234">
    <property type="term" value="P:osmosensory signaling via phosphorelay pathway"/>
    <property type="evidence" value="ECO:0007669"/>
    <property type="project" value="TreeGrafter"/>
</dbReference>
<keyword evidence="8" id="KW-0902">Two-component regulatory system</keyword>
<dbReference type="InterPro" id="IPR005467">
    <property type="entry name" value="His_kinase_dom"/>
</dbReference>
<accession>A0A388TA54</accession>
<dbReference type="SMART" id="SM00065">
    <property type="entry name" value="GAF"/>
    <property type="match status" value="1"/>
</dbReference>
<keyword evidence="3" id="KW-0597">Phosphoprotein</keyword>
<dbReference type="AlphaFoldDB" id="A0A388TA54"/>
<dbReference type="EC" id="2.7.13.3" evidence="2"/>
<name>A0A388TA54_TERA1</name>
<dbReference type="PANTHER" id="PTHR42878">
    <property type="entry name" value="TWO-COMPONENT HISTIDINE KINASE"/>
    <property type="match status" value="1"/>
</dbReference>
<dbReference type="InterPro" id="IPR036890">
    <property type="entry name" value="HATPase_C_sf"/>
</dbReference>
<dbReference type="Pfam" id="PF00512">
    <property type="entry name" value="HisKA"/>
    <property type="match status" value="1"/>
</dbReference>
<dbReference type="GO" id="GO:0005524">
    <property type="term" value="F:ATP binding"/>
    <property type="evidence" value="ECO:0007669"/>
    <property type="project" value="UniProtKB-KW"/>
</dbReference>
<dbReference type="Gene3D" id="3.30.565.10">
    <property type="entry name" value="Histidine kinase-like ATPase, C-terminal domain"/>
    <property type="match status" value="1"/>
</dbReference>
<dbReference type="PANTHER" id="PTHR42878:SF7">
    <property type="entry name" value="SENSOR HISTIDINE KINASE GLRK"/>
    <property type="match status" value="1"/>
</dbReference>
<dbReference type="Pfam" id="PF13492">
    <property type="entry name" value="GAF_3"/>
    <property type="match status" value="1"/>
</dbReference>
<keyword evidence="11" id="KW-1185">Reference proteome</keyword>
<dbReference type="InterPro" id="IPR050351">
    <property type="entry name" value="BphY/WalK/GraS-like"/>
</dbReference>
<reference evidence="10 11" key="1">
    <citation type="journal article" date="2019" name="ISME J.">
        <title>Genome analyses of uncultured TG2/ZB3 bacteria in 'Margulisbacteria' specifically attached to ectosymbiotic spirochetes of protists in the termite gut.</title>
        <authorList>
            <person name="Utami Y.D."/>
            <person name="Kuwahara H."/>
            <person name="Igai K."/>
            <person name="Murakami T."/>
            <person name="Sugaya K."/>
            <person name="Morikawa T."/>
            <person name="Nagura Y."/>
            <person name="Yuki M."/>
            <person name="Deevong P."/>
            <person name="Inoue T."/>
            <person name="Kihara K."/>
            <person name="Lo N."/>
            <person name="Yamada A."/>
            <person name="Ohkuma M."/>
            <person name="Hongoh Y."/>
        </authorList>
    </citation>
    <scope>NUCLEOTIDE SEQUENCE [LARGE SCALE GENOMIC DNA]</scope>
    <source>
        <strain evidence="10">NkOx7-01</strain>
    </source>
</reference>
<evidence type="ECO:0000256" key="6">
    <source>
        <dbReference type="ARBA" id="ARBA00022777"/>
    </source>
</evidence>
<keyword evidence="6" id="KW-0418">Kinase</keyword>
<dbReference type="InterPro" id="IPR003018">
    <property type="entry name" value="GAF"/>
</dbReference>
<dbReference type="Gene3D" id="1.10.287.130">
    <property type="match status" value="1"/>
</dbReference>
<feature type="domain" description="Histidine kinase" evidence="9">
    <location>
        <begin position="175"/>
        <end position="385"/>
    </location>
</feature>
<evidence type="ECO:0000256" key="5">
    <source>
        <dbReference type="ARBA" id="ARBA00022741"/>
    </source>
</evidence>
<keyword evidence="5" id="KW-0547">Nucleotide-binding</keyword>
<comment type="caution">
    <text evidence="10">The sequence shown here is derived from an EMBL/GenBank/DDBJ whole genome shotgun (WGS) entry which is preliminary data.</text>
</comment>
<evidence type="ECO:0000256" key="1">
    <source>
        <dbReference type="ARBA" id="ARBA00000085"/>
    </source>
</evidence>
<evidence type="ECO:0000256" key="4">
    <source>
        <dbReference type="ARBA" id="ARBA00022679"/>
    </source>
</evidence>
<dbReference type="GO" id="GO:0030295">
    <property type="term" value="F:protein kinase activator activity"/>
    <property type="evidence" value="ECO:0007669"/>
    <property type="project" value="TreeGrafter"/>
</dbReference>
<dbReference type="CDD" id="cd00082">
    <property type="entry name" value="HisKA"/>
    <property type="match status" value="1"/>
</dbReference>
<evidence type="ECO:0000313" key="10">
    <source>
        <dbReference type="EMBL" id="GBR73551.1"/>
    </source>
</evidence>
<dbReference type="InterPro" id="IPR003594">
    <property type="entry name" value="HATPase_dom"/>
</dbReference>
<dbReference type="SUPFAM" id="SSF55874">
    <property type="entry name" value="ATPase domain of HSP90 chaperone/DNA topoisomerase II/histidine kinase"/>
    <property type="match status" value="1"/>
</dbReference>
<dbReference type="Pfam" id="PF02518">
    <property type="entry name" value="HATPase_c"/>
    <property type="match status" value="1"/>
</dbReference>
<sequence length="388" mass="42678">MANRKLQTFSEISQIIVSTLNTREIYANIIKLIVEAVGVDRGILFIDQNDTLVSVAVCGAPPQNILGRALDKNTSVFGRLYRDGKPKLLRATRQSDLVRMLNAEQYYTVPVQTRDKTLGILAVDNVPSGRPLAALDEDLLMALAGQLAVAIENAARVAELARLNRELVANTIISDIMHQIKNPLTPLKMFAQLAEMYPDKQKFWAEHGSIIKEEIQNLENNVQAILSFTRRAEFKIQPLDLAAVAQKVLSLVKVQAQNAAVQITVDIAADLQVLADLPAFQQALLNLLLNAIEAMPPERRGRIEISAAPAQDRAMAVITIRDNGCGISKSNLKKMFTRRFTTKVKGNGLGLADVHRIIEEHKGSIAVQSKLNKGTVFTLEIPLAARKA</sequence>
<evidence type="ECO:0000256" key="3">
    <source>
        <dbReference type="ARBA" id="ARBA00022553"/>
    </source>
</evidence>
<dbReference type="GO" id="GO:0000155">
    <property type="term" value="F:phosphorelay sensor kinase activity"/>
    <property type="evidence" value="ECO:0007669"/>
    <property type="project" value="InterPro"/>
</dbReference>
<organism evidence="10 11">
    <name type="scientific">Termititenax aidoneus</name>
    <dbReference type="NCBI Taxonomy" id="2218524"/>
    <lineage>
        <taxon>Bacteria</taxon>
        <taxon>Bacillati</taxon>
        <taxon>Candidatus Margulisiibacteriota</taxon>
        <taxon>Candidatus Termititenacia</taxon>
        <taxon>Candidatus Termititenacales</taxon>
        <taxon>Candidatus Termititenacaceae</taxon>
        <taxon>Candidatus Termititenax</taxon>
    </lineage>
</organism>
<dbReference type="SUPFAM" id="SSF47384">
    <property type="entry name" value="Homodimeric domain of signal transducing histidine kinase"/>
    <property type="match status" value="1"/>
</dbReference>
<dbReference type="InterPro" id="IPR029016">
    <property type="entry name" value="GAF-like_dom_sf"/>
</dbReference>
<dbReference type="Gene3D" id="3.30.450.40">
    <property type="match status" value="1"/>
</dbReference>
<evidence type="ECO:0000256" key="2">
    <source>
        <dbReference type="ARBA" id="ARBA00012438"/>
    </source>
</evidence>
<gene>
    <name evidence="10" type="ORF">NO1_0908</name>
</gene>
<dbReference type="SMART" id="SM00388">
    <property type="entry name" value="HisKA"/>
    <property type="match status" value="1"/>
</dbReference>
<evidence type="ECO:0000259" key="9">
    <source>
        <dbReference type="PROSITE" id="PS50109"/>
    </source>
</evidence>
<dbReference type="PRINTS" id="PR00344">
    <property type="entry name" value="BCTRLSENSOR"/>
</dbReference>
<dbReference type="PROSITE" id="PS50109">
    <property type="entry name" value="HIS_KIN"/>
    <property type="match status" value="1"/>
</dbReference>
<protein>
    <recommendedName>
        <fullName evidence="2">histidine kinase</fullName>
        <ecNumber evidence="2">2.7.13.3</ecNumber>
    </recommendedName>
</protein>
<dbReference type="GO" id="GO:0000156">
    <property type="term" value="F:phosphorelay response regulator activity"/>
    <property type="evidence" value="ECO:0007669"/>
    <property type="project" value="TreeGrafter"/>
</dbReference>
<dbReference type="InterPro" id="IPR036097">
    <property type="entry name" value="HisK_dim/P_sf"/>
</dbReference>